<dbReference type="EMBL" id="FCNL01000031">
    <property type="protein sequence ID" value="CVI21100.1"/>
    <property type="molecule type" value="Genomic_DNA"/>
</dbReference>
<accession>A0A822V7D5</accession>
<sequence>MPLPQQPSCTIDIAKLHNRWCNNHIMKLPSVKGTPALIIGISWGDHSDGHKFQESHHL</sequence>
<organism evidence="1 2">
    <name type="scientific">Agrobacterium tumefaciens str. B6</name>
    <dbReference type="NCBI Taxonomy" id="1183423"/>
    <lineage>
        <taxon>Bacteria</taxon>
        <taxon>Pseudomonadati</taxon>
        <taxon>Pseudomonadota</taxon>
        <taxon>Alphaproteobacteria</taxon>
        <taxon>Hyphomicrobiales</taxon>
        <taxon>Rhizobiaceae</taxon>
        <taxon>Rhizobium/Agrobacterium group</taxon>
        <taxon>Agrobacterium</taxon>
        <taxon>Agrobacterium tumefaciens complex</taxon>
    </lineage>
</organism>
<dbReference type="AlphaFoldDB" id="A0A822V7D5"/>
<comment type="caution">
    <text evidence="1">The sequence shown here is derived from an EMBL/GenBank/DDBJ whole genome shotgun (WGS) entry which is preliminary data.</text>
</comment>
<proteinExistence type="predicted"/>
<gene>
    <name evidence="1" type="ORF">AGR4A_Lc130144</name>
</gene>
<evidence type="ECO:0000313" key="1">
    <source>
        <dbReference type="EMBL" id="CVI21100.1"/>
    </source>
</evidence>
<reference evidence="1 2" key="1">
    <citation type="submission" date="2016-01" db="EMBL/GenBank/DDBJ databases">
        <authorList>
            <person name="Regsiter A."/>
            <person name="william w."/>
        </authorList>
    </citation>
    <scope>NUCLEOTIDE SEQUENCE [LARGE SCALE GENOMIC DNA]</scope>
    <source>
        <strain evidence="1 2">B6</strain>
    </source>
</reference>
<evidence type="ECO:0000313" key="2">
    <source>
        <dbReference type="Proteomes" id="UP000192074"/>
    </source>
</evidence>
<protein>
    <submittedName>
        <fullName evidence="1">Uncharacterized protein</fullName>
    </submittedName>
</protein>
<name>A0A822V7D5_AGRTU</name>
<dbReference type="Proteomes" id="UP000192074">
    <property type="component" value="Unassembled WGS sequence"/>
</dbReference>